<dbReference type="OrthoDB" id="9816289at2"/>
<dbReference type="PANTHER" id="PTHR21340:SF0">
    <property type="entry name" value="BIS(5'-NUCLEOSYL)-TETRAPHOSPHATASE [ASYMMETRICAL]"/>
    <property type="match status" value="1"/>
</dbReference>
<dbReference type="InterPro" id="IPR015797">
    <property type="entry name" value="NUDIX_hydrolase-like_dom_sf"/>
</dbReference>
<dbReference type="Proteomes" id="UP000076967">
    <property type="component" value="Unassembled WGS sequence"/>
</dbReference>
<comment type="caution">
    <text evidence="4">The sequence shown here is derived from an EMBL/GenBank/DDBJ whole genome shotgun (WGS) entry which is preliminary data.</text>
</comment>
<dbReference type="PRINTS" id="PR00502">
    <property type="entry name" value="NUDIXFAMILY"/>
</dbReference>
<dbReference type="PROSITE" id="PS51462">
    <property type="entry name" value="NUDIX"/>
    <property type="match status" value="1"/>
</dbReference>
<evidence type="ECO:0000313" key="5">
    <source>
        <dbReference type="Proteomes" id="UP000076967"/>
    </source>
</evidence>
<organism evidence="4 5">
    <name type="scientific">Paenibacillus glacialis</name>
    <dbReference type="NCBI Taxonomy" id="494026"/>
    <lineage>
        <taxon>Bacteria</taxon>
        <taxon>Bacillati</taxon>
        <taxon>Bacillota</taxon>
        <taxon>Bacilli</taxon>
        <taxon>Bacillales</taxon>
        <taxon>Paenibacillaceae</taxon>
        <taxon>Paenibacillus</taxon>
    </lineage>
</organism>
<dbReference type="InterPro" id="IPR020476">
    <property type="entry name" value="Nudix_hydrolase"/>
</dbReference>
<protein>
    <submittedName>
        <fullName evidence="4">NTP pyrophosphohydrolase</fullName>
    </submittedName>
</protein>
<name>A0A168D8V3_9BACL</name>
<dbReference type="InterPro" id="IPR051325">
    <property type="entry name" value="Nudix_hydrolase_domain"/>
</dbReference>
<dbReference type="InterPro" id="IPR020084">
    <property type="entry name" value="NUDIX_hydrolase_CS"/>
</dbReference>
<reference evidence="4 5" key="1">
    <citation type="submission" date="2016-03" db="EMBL/GenBank/DDBJ databases">
        <title>Draft genome sequence of Paenibacillus glacialis DSM 22343.</title>
        <authorList>
            <person name="Shin S.-K."/>
            <person name="Yi H."/>
        </authorList>
    </citation>
    <scope>NUCLEOTIDE SEQUENCE [LARGE SCALE GENOMIC DNA]</scope>
    <source>
        <strain evidence="4 5">DSM 22343</strain>
    </source>
</reference>
<dbReference type="STRING" id="494026.PGLA_24055"/>
<dbReference type="GO" id="GO:0006167">
    <property type="term" value="P:AMP biosynthetic process"/>
    <property type="evidence" value="ECO:0007669"/>
    <property type="project" value="TreeGrafter"/>
</dbReference>
<dbReference type="GO" id="GO:0006754">
    <property type="term" value="P:ATP biosynthetic process"/>
    <property type="evidence" value="ECO:0007669"/>
    <property type="project" value="TreeGrafter"/>
</dbReference>
<keyword evidence="5" id="KW-1185">Reference proteome</keyword>
<dbReference type="CDD" id="cd03673">
    <property type="entry name" value="NUDIX_Ap6A_hydrolase"/>
    <property type="match status" value="1"/>
</dbReference>
<dbReference type="PROSITE" id="PS00893">
    <property type="entry name" value="NUDIX_BOX"/>
    <property type="match status" value="1"/>
</dbReference>
<keyword evidence="1 2" id="KW-0378">Hydrolase</keyword>
<dbReference type="PANTHER" id="PTHR21340">
    <property type="entry name" value="DIADENOSINE 5,5-P1,P4-TETRAPHOSPHATE PYROPHOSPHOHYDROLASE MUTT"/>
    <property type="match status" value="1"/>
</dbReference>
<evidence type="ECO:0000256" key="1">
    <source>
        <dbReference type="ARBA" id="ARBA00022801"/>
    </source>
</evidence>
<dbReference type="AlphaFoldDB" id="A0A168D8V3"/>
<feature type="domain" description="Nudix hydrolase" evidence="3">
    <location>
        <begin position="3"/>
        <end position="138"/>
    </location>
</feature>
<evidence type="ECO:0000256" key="2">
    <source>
        <dbReference type="RuleBase" id="RU003476"/>
    </source>
</evidence>
<dbReference type="InterPro" id="IPR000086">
    <property type="entry name" value="NUDIX_hydrolase_dom"/>
</dbReference>
<evidence type="ECO:0000259" key="3">
    <source>
        <dbReference type="PROSITE" id="PS51462"/>
    </source>
</evidence>
<accession>A0A168D8V3</accession>
<dbReference type="SUPFAM" id="SSF55811">
    <property type="entry name" value="Nudix"/>
    <property type="match status" value="1"/>
</dbReference>
<comment type="similarity">
    <text evidence="2">Belongs to the Nudix hydrolase family.</text>
</comment>
<sequence length="143" mass="16246">MARKEISAGGVVYMKKQEDLRIQLILDRYGKVSLAKGKMEPGETIEETALREIEEETGILGEVISPVDIIAYTYQNPVHGEVNKEVHYYLVEAKGGHLKPQVEEINEVSWYDSQEAWSRQQKSGYRNNDTILRKALLLLGVNV</sequence>
<dbReference type="Pfam" id="PF00293">
    <property type="entry name" value="NUDIX"/>
    <property type="match status" value="1"/>
</dbReference>
<gene>
    <name evidence="4" type="ORF">PGLA_24055</name>
</gene>
<proteinExistence type="inferred from homology"/>
<dbReference type="GO" id="GO:0004081">
    <property type="term" value="F:bis(5'-nucleosyl)-tetraphosphatase (asymmetrical) activity"/>
    <property type="evidence" value="ECO:0007669"/>
    <property type="project" value="TreeGrafter"/>
</dbReference>
<dbReference type="EMBL" id="LVJH01000070">
    <property type="protein sequence ID" value="OAB33980.1"/>
    <property type="molecule type" value="Genomic_DNA"/>
</dbReference>
<dbReference type="Gene3D" id="3.90.79.10">
    <property type="entry name" value="Nucleoside Triphosphate Pyrophosphohydrolase"/>
    <property type="match status" value="1"/>
</dbReference>
<dbReference type="RefSeq" id="WP_068537723.1">
    <property type="nucleotide sequence ID" value="NZ_LVJH01000070.1"/>
</dbReference>
<evidence type="ECO:0000313" key="4">
    <source>
        <dbReference type="EMBL" id="OAB33980.1"/>
    </source>
</evidence>